<gene>
    <name evidence="1" type="ORF">CRG98_041755</name>
</gene>
<feature type="non-terminal residue" evidence="1">
    <location>
        <position position="125"/>
    </location>
</feature>
<accession>A0A2I0I1J4</accession>
<sequence>MPFEHVPATFLHRPHSGLSPSGTSRLLFYSWVIPFGYVPTTFLHRGHPLRVRPDYFAAQGSSPWGTSRLLFCTGCLGVCPLRVRPNLLFCIRVIPFGYVPTTSLHRGHPLRVRPDYFAAQGSSPW</sequence>
<evidence type="ECO:0000313" key="1">
    <source>
        <dbReference type="EMBL" id="PKI37854.1"/>
    </source>
</evidence>
<evidence type="ECO:0000313" key="2">
    <source>
        <dbReference type="Proteomes" id="UP000233551"/>
    </source>
</evidence>
<dbReference type="Proteomes" id="UP000233551">
    <property type="component" value="Unassembled WGS sequence"/>
</dbReference>
<keyword evidence="2" id="KW-1185">Reference proteome</keyword>
<proteinExistence type="predicted"/>
<dbReference type="EMBL" id="PGOL01004297">
    <property type="protein sequence ID" value="PKI37854.1"/>
    <property type="molecule type" value="Genomic_DNA"/>
</dbReference>
<reference evidence="1 2" key="1">
    <citation type="submission" date="2017-11" db="EMBL/GenBank/DDBJ databases">
        <title>De-novo sequencing of pomegranate (Punica granatum L.) genome.</title>
        <authorList>
            <person name="Akparov Z."/>
            <person name="Amiraslanov A."/>
            <person name="Hajiyeva S."/>
            <person name="Abbasov M."/>
            <person name="Kaur K."/>
            <person name="Hamwieh A."/>
            <person name="Solovyev V."/>
            <person name="Salamov A."/>
            <person name="Braich B."/>
            <person name="Kosarev P."/>
            <person name="Mahmoud A."/>
            <person name="Hajiyev E."/>
            <person name="Babayeva S."/>
            <person name="Izzatullayeva V."/>
            <person name="Mammadov A."/>
            <person name="Mammadov A."/>
            <person name="Sharifova S."/>
            <person name="Ojaghi J."/>
            <person name="Eynullazada K."/>
            <person name="Bayramov B."/>
            <person name="Abdulazimova A."/>
            <person name="Shahmuradov I."/>
        </authorList>
    </citation>
    <scope>NUCLEOTIDE SEQUENCE [LARGE SCALE GENOMIC DNA]</scope>
    <source>
        <strain evidence="2">cv. AG2017</strain>
        <tissue evidence="1">Leaf</tissue>
    </source>
</reference>
<organism evidence="1 2">
    <name type="scientific">Punica granatum</name>
    <name type="common">Pomegranate</name>
    <dbReference type="NCBI Taxonomy" id="22663"/>
    <lineage>
        <taxon>Eukaryota</taxon>
        <taxon>Viridiplantae</taxon>
        <taxon>Streptophyta</taxon>
        <taxon>Embryophyta</taxon>
        <taxon>Tracheophyta</taxon>
        <taxon>Spermatophyta</taxon>
        <taxon>Magnoliopsida</taxon>
        <taxon>eudicotyledons</taxon>
        <taxon>Gunneridae</taxon>
        <taxon>Pentapetalae</taxon>
        <taxon>rosids</taxon>
        <taxon>malvids</taxon>
        <taxon>Myrtales</taxon>
        <taxon>Lythraceae</taxon>
        <taxon>Punica</taxon>
    </lineage>
</organism>
<protein>
    <submittedName>
        <fullName evidence="1">Uncharacterized protein</fullName>
    </submittedName>
</protein>
<dbReference type="AlphaFoldDB" id="A0A2I0I1J4"/>
<comment type="caution">
    <text evidence="1">The sequence shown here is derived from an EMBL/GenBank/DDBJ whole genome shotgun (WGS) entry which is preliminary data.</text>
</comment>
<name>A0A2I0I1J4_PUNGR</name>